<accession>D6ZAV2</accession>
<dbReference type="STRING" id="640132.Srot_2394"/>
<dbReference type="InterPro" id="IPR036894">
    <property type="entry name" value="YbaB-like_sf"/>
</dbReference>
<dbReference type="RefSeq" id="WP_013139288.1">
    <property type="nucleotide sequence ID" value="NC_014168.1"/>
</dbReference>
<dbReference type="HOGENOM" id="CLU_1609650_0_0_11"/>
<organism evidence="2 3">
    <name type="scientific">Segniliparus rotundus (strain ATCC BAA-972 / CDC 1076 / CIP 108378 / DSM 44985 / JCM 13578)</name>
    <dbReference type="NCBI Taxonomy" id="640132"/>
    <lineage>
        <taxon>Bacteria</taxon>
        <taxon>Bacillati</taxon>
        <taxon>Actinomycetota</taxon>
        <taxon>Actinomycetes</taxon>
        <taxon>Mycobacteriales</taxon>
        <taxon>Segniliparaceae</taxon>
        <taxon>Segniliparus</taxon>
    </lineage>
</organism>
<sequence>MTDPGGKRQENDSWEPGIAAMLEGMGDAVKKIVQTTGRGTSRDGNVVVVLNANGTVKEARVVDPKMPEQQRRVLERDVKEAVDSAVGVLRAQQQAIKDEIAGPLEGGRQPVDYLRMVDPGAADEAEKFLQQVREGQVPPATPRPGEAEAAPEEPEDSAGWLRRNK</sequence>
<keyword evidence="3" id="KW-1185">Reference proteome</keyword>
<dbReference type="InterPro" id="IPR004401">
    <property type="entry name" value="YbaB/EbfC"/>
</dbReference>
<evidence type="ECO:0000313" key="3">
    <source>
        <dbReference type="Proteomes" id="UP000002247"/>
    </source>
</evidence>
<evidence type="ECO:0000256" key="1">
    <source>
        <dbReference type="SAM" id="MobiDB-lite"/>
    </source>
</evidence>
<name>D6ZAV2_SEGRD</name>
<dbReference type="EMBL" id="CP001958">
    <property type="protein sequence ID" value="ADG98838.1"/>
    <property type="molecule type" value="Genomic_DNA"/>
</dbReference>
<dbReference type="Pfam" id="PF02575">
    <property type="entry name" value="YbaB_DNA_bd"/>
    <property type="match status" value="1"/>
</dbReference>
<dbReference type="GO" id="GO:0003677">
    <property type="term" value="F:DNA binding"/>
    <property type="evidence" value="ECO:0007669"/>
    <property type="project" value="InterPro"/>
</dbReference>
<evidence type="ECO:0000313" key="2">
    <source>
        <dbReference type="EMBL" id="ADG98838.1"/>
    </source>
</evidence>
<gene>
    <name evidence="2" type="ordered locus">Srot_2394</name>
</gene>
<dbReference type="KEGG" id="srt:Srot_2394"/>
<dbReference type="AlphaFoldDB" id="D6ZAV2"/>
<proteinExistence type="predicted"/>
<protein>
    <recommendedName>
        <fullName evidence="4">YbaB/EbfC DNA-binding family protein</fullName>
    </recommendedName>
</protein>
<dbReference type="Proteomes" id="UP000002247">
    <property type="component" value="Chromosome"/>
</dbReference>
<evidence type="ECO:0008006" key="4">
    <source>
        <dbReference type="Google" id="ProtNLM"/>
    </source>
</evidence>
<dbReference type="Gene3D" id="3.30.1310.10">
    <property type="entry name" value="Nucleoid-associated protein YbaB-like domain"/>
    <property type="match status" value="1"/>
</dbReference>
<reference evidence="2 3" key="1">
    <citation type="journal article" date="2010" name="Stand. Genomic Sci.">
        <title>Complete genome sequence of Segniliparus rotundus type strain (CDC 1076).</title>
        <authorList>
            <person name="Sikorski J."/>
            <person name="Lapidus A."/>
            <person name="Copeland A."/>
            <person name="Misra M."/>
            <person name="Glavina Del Rio T."/>
            <person name="Nolan M."/>
            <person name="Lucas S."/>
            <person name="Chen F."/>
            <person name="Tice H."/>
            <person name="Cheng J.F."/>
            <person name="Jando M."/>
            <person name="Schneider S."/>
            <person name="Bruce D."/>
            <person name="Goodwin L."/>
            <person name="Pitluck S."/>
            <person name="Liolios K."/>
            <person name="Mikhailova N."/>
            <person name="Pati A."/>
            <person name="Ivanova N."/>
            <person name="Mavromatis K."/>
            <person name="Chen A."/>
            <person name="Palaniappan K."/>
            <person name="Chertkov O."/>
            <person name="Land M."/>
            <person name="Hauser L."/>
            <person name="Chang Y.J."/>
            <person name="Jeffries C.D."/>
            <person name="Brettin T."/>
            <person name="Detter J.C."/>
            <person name="Han C."/>
            <person name="Rohde M."/>
            <person name="Goker M."/>
            <person name="Bristow J."/>
            <person name="Eisen J.A."/>
            <person name="Markowitz V."/>
            <person name="Hugenholtz P."/>
            <person name="Kyrpides N.C."/>
            <person name="Klenk H.P."/>
        </authorList>
    </citation>
    <scope>NUCLEOTIDE SEQUENCE [LARGE SCALE GENOMIC DNA]</scope>
    <source>
        <strain evidence="3">ATCC BAA-972 / CDC 1076 / CIP 108378 / DSM 44985 / JCM 13578</strain>
    </source>
</reference>
<feature type="region of interest" description="Disordered" evidence="1">
    <location>
        <begin position="132"/>
        <end position="165"/>
    </location>
</feature>
<dbReference type="SUPFAM" id="SSF82607">
    <property type="entry name" value="YbaB-like"/>
    <property type="match status" value="1"/>
</dbReference>